<reference evidence="2 3" key="1">
    <citation type="submission" date="2019-12" db="EMBL/GenBank/DDBJ databases">
        <title>Spirosoma sp. HMF4905 genome sequencing and assembly.</title>
        <authorList>
            <person name="Kang H."/>
            <person name="Cha I."/>
            <person name="Kim H."/>
            <person name="Joh K."/>
        </authorList>
    </citation>
    <scope>NUCLEOTIDE SEQUENCE [LARGE SCALE GENOMIC DNA]</scope>
    <source>
        <strain evidence="2 3">HMF4905</strain>
    </source>
</reference>
<dbReference type="Proteomes" id="UP000436006">
    <property type="component" value="Unassembled WGS sequence"/>
</dbReference>
<organism evidence="2 3">
    <name type="scientific">Spirosoma arboris</name>
    <dbReference type="NCBI Taxonomy" id="2682092"/>
    <lineage>
        <taxon>Bacteria</taxon>
        <taxon>Pseudomonadati</taxon>
        <taxon>Bacteroidota</taxon>
        <taxon>Cytophagia</taxon>
        <taxon>Cytophagales</taxon>
        <taxon>Cytophagaceae</taxon>
        <taxon>Spirosoma</taxon>
    </lineage>
</organism>
<dbReference type="GO" id="GO:0004553">
    <property type="term" value="F:hydrolase activity, hydrolyzing O-glycosyl compounds"/>
    <property type="evidence" value="ECO:0007669"/>
    <property type="project" value="InterPro"/>
</dbReference>
<protein>
    <submittedName>
        <fullName evidence="2">Amylo-alpha-1,6-glucosidase</fullName>
    </submittedName>
</protein>
<dbReference type="EMBL" id="WPIN01000011">
    <property type="protein sequence ID" value="MVM33456.1"/>
    <property type="molecule type" value="Genomic_DNA"/>
</dbReference>
<sequence length="790" mass="87332">MRKFSCAVSLLVSIIEVLTAGNSFGQSNDLYSAELMNGLSNKGANLTKPYITAGDRTYIVGTQNGDFPDLGSHVKGEMGGLWMAPIKLLDGFWLKLTNEKGGASAWLKDAREFITYPYGSKFLYSPILDGIQVERFQYCPQGKEGIVVTYTIKNSTSKSRVLTVDFVAKTDVSPVWFSKENNIIDATDSISWNANRSVYLARDVKNSWFTVWGSSIPASSHALNVPTPTETIGLGKSASSTHRVTIKPNEQITAVFVIAGSTKNSESALASYEAILKNQDRLLAEKKAYYASIINRVKLDIPDKKLQQVVNWGKVDTEWLVSDLPGIGRFLGAGAIEYPWLFGCDNSYAQQGVVALGGHELAKSTLRTIKQVSEKTNGNGRIIHEMSSNGFVGNKGNTQETAQFAIAVWKVFEWTGDVDFLKEMYPYIKQGIHWLLTDQDKNGNMFPEGYGIMEVKGLNAELVDVAVYTQQALDVTSKMAAIVNDPAAQQDYAQKATVLKNLVNTLFWDETEGSYCDFYGTREQAITTTKGAIEQLQLETRADNRSHEFVQKEEFYKKLLAHLETFPEGTQKGWFTNKNWVISTPIESGIAPSDKAIKLLDKVRTEHTGAYGPYLSAVERRSMMTIATGVQAVAEATYGRTDESMWYVNKLVQTFGRVLPGSISEMMPDYGCPDQAWTIYGLAVPLITHVFGVQPDAYKKTITFSPNLPSGWDNINVSDLPVGNNLIAFAVKKTSRGTEYDLSSKNADWNYTIKQKGLRGKKYVLNGKTLTANSDELHVGGKSAIILLLN</sequence>
<comment type="caution">
    <text evidence="2">The sequence shown here is derived from an EMBL/GenBank/DDBJ whole genome shotgun (WGS) entry which is preliminary data.</text>
</comment>
<evidence type="ECO:0000259" key="1">
    <source>
        <dbReference type="Pfam" id="PF04685"/>
    </source>
</evidence>
<dbReference type="SUPFAM" id="SSF48208">
    <property type="entry name" value="Six-hairpin glycosidases"/>
    <property type="match status" value="1"/>
</dbReference>
<evidence type="ECO:0000313" key="2">
    <source>
        <dbReference type="EMBL" id="MVM33456.1"/>
    </source>
</evidence>
<dbReference type="InterPro" id="IPR012341">
    <property type="entry name" value="6hp_glycosidase-like_sf"/>
</dbReference>
<dbReference type="InterPro" id="IPR006775">
    <property type="entry name" value="GH116_catalytic"/>
</dbReference>
<gene>
    <name evidence="2" type="ORF">GO755_25695</name>
</gene>
<dbReference type="Pfam" id="PF04685">
    <property type="entry name" value="DUF608"/>
    <property type="match status" value="1"/>
</dbReference>
<name>A0A7K1SIR3_9BACT</name>
<dbReference type="Gene3D" id="1.50.10.10">
    <property type="match status" value="1"/>
</dbReference>
<keyword evidence="3" id="KW-1185">Reference proteome</keyword>
<dbReference type="RefSeq" id="WP_157588174.1">
    <property type="nucleotide sequence ID" value="NZ_WPIN01000011.1"/>
</dbReference>
<dbReference type="GO" id="GO:0005975">
    <property type="term" value="P:carbohydrate metabolic process"/>
    <property type="evidence" value="ECO:0007669"/>
    <property type="project" value="InterPro"/>
</dbReference>
<accession>A0A7K1SIR3</accession>
<dbReference type="AlphaFoldDB" id="A0A7K1SIR3"/>
<proteinExistence type="predicted"/>
<feature type="domain" description="Glycosyl-hydrolase family 116 catalytic region" evidence="1">
    <location>
        <begin position="402"/>
        <end position="518"/>
    </location>
</feature>
<evidence type="ECO:0000313" key="3">
    <source>
        <dbReference type="Proteomes" id="UP000436006"/>
    </source>
</evidence>
<dbReference type="InterPro" id="IPR008928">
    <property type="entry name" value="6-hairpin_glycosidase_sf"/>
</dbReference>